<evidence type="ECO:0008006" key="3">
    <source>
        <dbReference type="Google" id="ProtNLM"/>
    </source>
</evidence>
<proteinExistence type="predicted"/>
<evidence type="ECO:0000313" key="1">
    <source>
        <dbReference type="EMBL" id="MDQ0158010.1"/>
    </source>
</evidence>
<sequence length="55" mass="6473">MEIYKFGKEIGKKVTKFNSDFVMFGVKMRNTQKSNQGMLFFGEKMNGMQQKQLQD</sequence>
<evidence type="ECO:0000313" key="2">
    <source>
        <dbReference type="Proteomes" id="UP001231362"/>
    </source>
</evidence>
<keyword evidence="2" id="KW-1185">Reference proteome</keyword>
<reference evidence="1 2" key="1">
    <citation type="submission" date="2023-07" db="EMBL/GenBank/DDBJ databases">
        <title>Genomic Encyclopedia of Type Strains, Phase IV (KMG-IV): sequencing the most valuable type-strain genomes for metagenomic binning, comparative biology and taxonomic classification.</title>
        <authorList>
            <person name="Goeker M."/>
        </authorList>
    </citation>
    <scope>NUCLEOTIDE SEQUENCE [LARGE SCALE GENOMIC DNA]</scope>
    <source>
        <strain evidence="1 2">DSM 23948</strain>
    </source>
</reference>
<organism evidence="1 2">
    <name type="scientific">Anoxybacillus andreesenii</name>
    <dbReference type="NCBI Taxonomy" id="1325932"/>
    <lineage>
        <taxon>Bacteria</taxon>
        <taxon>Bacillati</taxon>
        <taxon>Bacillota</taxon>
        <taxon>Bacilli</taxon>
        <taxon>Bacillales</taxon>
        <taxon>Anoxybacillaceae</taxon>
        <taxon>Anoxybacillus</taxon>
    </lineage>
</organism>
<gene>
    <name evidence="1" type="ORF">J2S07_004399</name>
</gene>
<dbReference type="Proteomes" id="UP001231362">
    <property type="component" value="Unassembled WGS sequence"/>
</dbReference>
<dbReference type="EMBL" id="JAUSTU010000058">
    <property type="protein sequence ID" value="MDQ0158010.1"/>
    <property type="molecule type" value="Genomic_DNA"/>
</dbReference>
<comment type="caution">
    <text evidence="1">The sequence shown here is derived from an EMBL/GenBank/DDBJ whole genome shotgun (WGS) entry which is preliminary data.</text>
</comment>
<accession>A0ABT9VB24</accession>
<protein>
    <recommendedName>
        <fullName evidence="3">Transposase</fullName>
    </recommendedName>
</protein>
<dbReference type="RefSeq" id="WP_370872918.1">
    <property type="nucleotide sequence ID" value="NZ_JAUSTU010000058.1"/>
</dbReference>
<name>A0ABT9VB24_9BACL</name>